<protein>
    <recommendedName>
        <fullName evidence="3">DUF7580 domain-containing protein</fullName>
    </recommendedName>
</protein>
<evidence type="ECO:0000259" key="3">
    <source>
        <dbReference type="Pfam" id="PF24476"/>
    </source>
</evidence>
<feature type="signal peptide" evidence="2">
    <location>
        <begin position="1"/>
        <end position="20"/>
    </location>
</feature>
<feature type="region of interest" description="Disordered" evidence="1">
    <location>
        <begin position="261"/>
        <end position="285"/>
    </location>
</feature>
<dbReference type="OMA" id="FNAAQRC"/>
<feature type="chain" id="PRO_5004835861" description="DUF7580 domain-containing protein" evidence="2">
    <location>
        <begin position="21"/>
        <end position="568"/>
    </location>
</feature>
<dbReference type="OrthoDB" id="3565018at2759"/>
<proteinExistence type="predicted"/>
<dbReference type="AlphaFoldDB" id="W3XIB3"/>
<dbReference type="HOGENOM" id="CLU_026305_4_0_1"/>
<dbReference type="Pfam" id="PF24476">
    <property type="entry name" value="DUF7580"/>
    <property type="match status" value="1"/>
</dbReference>
<evidence type="ECO:0000256" key="1">
    <source>
        <dbReference type="SAM" id="MobiDB-lite"/>
    </source>
</evidence>
<feature type="domain" description="DUF7580" evidence="3">
    <location>
        <begin position="183"/>
        <end position="561"/>
    </location>
</feature>
<evidence type="ECO:0000313" key="4">
    <source>
        <dbReference type="EMBL" id="ETS85803.1"/>
    </source>
</evidence>
<evidence type="ECO:0000256" key="2">
    <source>
        <dbReference type="SAM" id="SignalP"/>
    </source>
</evidence>
<dbReference type="Proteomes" id="UP000030651">
    <property type="component" value="Unassembled WGS sequence"/>
</dbReference>
<dbReference type="InParanoid" id="W3XIB3"/>
<feature type="compositionally biased region" description="Polar residues" evidence="1">
    <location>
        <begin position="270"/>
        <end position="280"/>
    </location>
</feature>
<name>W3XIB3_PESFW</name>
<gene>
    <name evidence="4" type="ORF">PFICI_03828</name>
</gene>
<dbReference type="PANTHER" id="PTHR35186">
    <property type="entry name" value="ANK_REP_REGION DOMAIN-CONTAINING PROTEIN"/>
    <property type="match status" value="1"/>
</dbReference>
<sequence length="568" mass="64399">MEVAGLVLGALPLILSAIESYDTVAQLSKNYWHYESILHDIRLQVFAQDEQLRRTLKLINLVDPTQQNLEMQLRRRFPEKHENYLDIIRQMDKIAAQMMKKMELDSRGKPAWFNDTSDRARYEWRRVKRSISHMKTWTFAEQLQYWNNVLTNCFQTPEVGITSTKETPTLSTVKNGFDIDRCDKTRQNARSVFRAVQGAWKCKDVAHCHQGNLKLSWHEHDQPQIDILPIAITPGQSQPKSPLVWHSFVVEVHDGEVIASSSATTSTSSQHVNTETPVSTKKSHSISRRLQSVFRRKVPSTPSATLAVAGLERPLSAYREIGSLCSLIDETASDSRFVLGMAENKSRIIIKHDRLDSPQEVPMELKSLLSSSKRLRSSRGHIPRASLSERLAVSAGLCWGVLYLAETPWLAPDWEWIDDISIFKKPSIDNYVSQLPAIGWLGNNDRSAADGGIQTFHIQRGINKTLFALGVLLIELCLDTSFQSLRSTSLSQRAANSAVPDDIEIADELVQRVYDSVGRGYGYAAQRCIHGDFPGRRDMHDFNLQSFRLDFFNEVVAPVQATYKYFAP</sequence>
<dbReference type="PANTHER" id="PTHR35186:SF4">
    <property type="entry name" value="PRION-INHIBITION AND PROPAGATION HELO DOMAIN-CONTAINING PROTEIN"/>
    <property type="match status" value="1"/>
</dbReference>
<dbReference type="GeneID" id="19268841"/>
<dbReference type="InterPro" id="IPR056002">
    <property type="entry name" value="DUF7580"/>
</dbReference>
<accession>W3XIB3</accession>
<evidence type="ECO:0000313" key="5">
    <source>
        <dbReference type="Proteomes" id="UP000030651"/>
    </source>
</evidence>
<keyword evidence="5" id="KW-1185">Reference proteome</keyword>
<organism evidence="4 5">
    <name type="scientific">Pestalotiopsis fici (strain W106-1 / CGMCC3.15140)</name>
    <dbReference type="NCBI Taxonomy" id="1229662"/>
    <lineage>
        <taxon>Eukaryota</taxon>
        <taxon>Fungi</taxon>
        <taxon>Dikarya</taxon>
        <taxon>Ascomycota</taxon>
        <taxon>Pezizomycotina</taxon>
        <taxon>Sordariomycetes</taxon>
        <taxon>Xylariomycetidae</taxon>
        <taxon>Amphisphaeriales</taxon>
        <taxon>Sporocadaceae</taxon>
        <taxon>Pestalotiopsis</taxon>
    </lineage>
</organism>
<reference evidence="5" key="1">
    <citation type="journal article" date="2015" name="BMC Genomics">
        <title>Genomic and transcriptomic analysis of the endophytic fungus Pestalotiopsis fici reveals its lifestyle and high potential for synthesis of natural products.</title>
        <authorList>
            <person name="Wang X."/>
            <person name="Zhang X."/>
            <person name="Liu L."/>
            <person name="Xiang M."/>
            <person name="Wang W."/>
            <person name="Sun X."/>
            <person name="Che Y."/>
            <person name="Guo L."/>
            <person name="Liu G."/>
            <person name="Guo L."/>
            <person name="Wang C."/>
            <person name="Yin W.B."/>
            <person name="Stadler M."/>
            <person name="Zhang X."/>
            <person name="Liu X."/>
        </authorList>
    </citation>
    <scope>NUCLEOTIDE SEQUENCE [LARGE SCALE GENOMIC DNA]</scope>
    <source>
        <strain evidence="5">W106-1 / CGMCC3.15140</strain>
    </source>
</reference>
<dbReference type="eggNOG" id="ENOG502SISW">
    <property type="taxonomic scope" value="Eukaryota"/>
</dbReference>
<dbReference type="RefSeq" id="XP_007830600.1">
    <property type="nucleotide sequence ID" value="XM_007832409.1"/>
</dbReference>
<dbReference type="KEGG" id="pfy:PFICI_03828"/>
<keyword evidence="2" id="KW-0732">Signal</keyword>
<dbReference type="EMBL" id="KI912110">
    <property type="protein sequence ID" value="ETS85803.1"/>
    <property type="molecule type" value="Genomic_DNA"/>
</dbReference>